<evidence type="ECO:0000313" key="2">
    <source>
        <dbReference type="EMBL" id="ADP34503.1"/>
    </source>
</evidence>
<dbReference type="Proteomes" id="UP000006867">
    <property type="component" value="Chromosome"/>
</dbReference>
<keyword evidence="3" id="KW-1185">Reference proteome</keyword>
<name>A0ABN3ZI10_BACA1</name>
<reference evidence="2 3" key="1">
    <citation type="journal article" date="2011" name="Front. Microbiol.">
        <title>Genomic signatures of strain selection and enhancement in Bacillus atrophaeus var. globigii, a historical biowarfare simulant.</title>
        <authorList>
            <person name="Gibbons H.S."/>
            <person name="Broomall S.M."/>
            <person name="McNew L.A."/>
            <person name="Daligault H."/>
            <person name="Chapman C."/>
            <person name="Bruce D."/>
            <person name="Karavis M."/>
            <person name="Krepps M."/>
            <person name="McGregor P.A."/>
            <person name="Hong C."/>
            <person name="Park K.H."/>
            <person name="Akmal A."/>
            <person name="Feldman A."/>
            <person name="Lin J.S."/>
            <person name="Chang W.E."/>
            <person name="Higgs B.W."/>
            <person name="Demirev P."/>
            <person name="Lindquist J."/>
            <person name="Liem A."/>
            <person name="Fochler E."/>
            <person name="Read T.D."/>
            <person name="Tapia R."/>
            <person name="Johnson S."/>
            <person name="Bishop-Lilly K.A."/>
            <person name="Detter C."/>
            <person name="Han C."/>
            <person name="Sozhamannan S."/>
            <person name="Rosenzweig C.N."/>
            <person name="Skowronski E.W."/>
        </authorList>
    </citation>
    <scope>NUCLEOTIDE SEQUENCE [LARGE SCALE GENOMIC DNA]</scope>
    <source>
        <strain evidence="2 3">1942</strain>
    </source>
</reference>
<evidence type="ECO:0000256" key="1">
    <source>
        <dbReference type="SAM" id="Phobius"/>
    </source>
</evidence>
<sequence>MKVQHKKELKFYCFVLIPIVFVVLTVISFLSE</sequence>
<proteinExistence type="predicted"/>
<organism evidence="2 3">
    <name type="scientific">Bacillus atrophaeus (strain 1942)</name>
    <dbReference type="NCBI Taxonomy" id="720555"/>
    <lineage>
        <taxon>Bacteria</taxon>
        <taxon>Bacillati</taxon>
        <taxon>Bacillota</taxon>
        <taxon>Bacilli</taxon>
        <taxon>Bacillales</taxon>
        <taxon>Bacillaceae</taxon>
        <taxon>Bacillus</taxon>
    </lineage>
</organism>
<feature type="transmembrane region" description="Helical" evidence="1">
    <location>
        <begin position="12"/>
        <end position="31"/>
    </location>
</feature>
<keyword evidence="1" id="KW-0472">Membrane</keyword>
<evidence type="ECO:0000313" key="3">
    <source>
        <dbReference type="Proteomes" id="UP000006867"/>
    </source>
</evidence>
<keyword evidence="1" id="KW-1133">Transmembrane helix</keyword>
<gene>
    <name evidence="2" type="ordered locus">BATR1942_17930</name>
</gene>
<dbReference type="EMBL" id="CP002207">
    <property type="protein sequence ID" value="ADP34503.1"/>
    <property type="molecule type" value="Genomic_DNA"/>
</dbReference>
<protein>
    <submittedName>
        <fullName evidence="2">Uncharacterized protein</fullName>
    </submittedName>
</protein>
<accession>A0ABN3ZI10</accession>
<keyword evidence="1" id="KW-0812">Transmembrane</keyword>